<proteinExistence type="predicted"/>
<comment type="caution">
    <text evidence="1">The sequence shown here is derived from an EMBL/GenBank/DDBJ whole genome shotgun (WGS) entry which is preliminary data.</text>
</comment>
<organism evidence="1 2">
    <name type="scientific">Flavobacterium panici</name>
    <dbReference type="NCBI Taxonomy" id="2654843"/>
    <lineage>
        <taxon>Bacteria</taxon>
        <taxon>Pseudomonadati</taxon>
        <taxon>Bacteroidota</taxon>
        <taxon>Flavobacteriia</taxon>
        <taxon>Flavobacteriales</taxon>
        <taxon>Flavobacteriaceae</taxon>
        <taxon>Flavobacterium</taxon>
    </lineage>
</organism>
<evidence type="ECO:0000313" key="1">
    <source>
        <dbReference type="EMBL" id="CAC9975539.1"/>
    </source>
</evidence>
<gene>
    <name evidence="1" type="ORF">FLAPXU55_03253</name>
</gene>
<dbReference type="RefSeq" id="WP_180859445.1">
    <property type="nucleotide sequence ID" value="NZ_CAIJDE010000049.1"/>
</dbReference>
<protein>
    <submittedName>
        <fullName evidence="1">Uncharacterized protein</fullName>
    </submittedName>
</protein>
<dbReference type="AlphaFoldDB" id="A0A9N8J4T7"/>
<evidence type="ECO:0000313" key="2">
    <source>
        <dbReference type="Proteomes" id="UP000533639"/>
    </source>
</evidence>
<sequence length="118" mass="13760">MTLNQILDLYDISFIKIRDNQNSYTKLFYGGGEMEMFFTYFRDPDNIEEEVIQLIDHYLNGNPFPIDNDLTVGNGDFIEVSAFSVTFTNRESFIISQSIPLNHFRAITQAWVNYLRNG</sequence>
<keyword evidence="2" id="KW-1185">Reference proteome</keyword>
<name>A0A9N8J4T7_9FLAO</name>
<reference evidence="1 2" key="1">
    <citation type="submission" date="2020-06" db="EMBL/GenBank/DDBJ databases">
        <authorList>
            <person name="Criscuolo A."/>
        </authorList>
    </citation>
    <scope>NUCLEOTIDE SEQUENCE [LARGE SCALE GENOMIC DNA]</scope>
    <source>
        <strain evidence="1">PXU-55</strain>
    </source>
</reference>
<dbReference type="EMBL" id="CAIJDE010000049">
    <property type="protein sequence ID" value="CAC9975539.1"/>
    <property type="molecule type" value="Genomic_DNA"/>
</dbReference>
<dbReference type="Proteomes" id="UP000533639">
    <property type="component" value="Unassembled WGS sequence"/>
</dbReference>
<accession>A0A9N8J4T7</accession>